<dbReference type="InterPro" id="IPR051010">
    <property type="entry name" value="BCAA_transport"/>
</dbReference>
<dbReference type="Gene3D" id="3.40.50.2300">
    <property type="match status" value="2"/>
</dbReference>
<sequence length="392" mass="44523">MMMNSWPIKIGFLTPLSTIYPFYAQHITTAWMIGMGVQSPQQSPIQFVQEYTHTGGSVITTQAAQKLLNFDRVDVLSGLISMKTIPEILPSLDRERRVGFFFDMGEYIPYHEHLGENIFYNSHQLWQSQYALGYWAQKHFGDGGHVVSTLYEAGYHLNAAFYQGAAQAGGVNIHSTVIKKNTPSNMKQPLDLTDFFASLQTTLPPYVHAIFSGDEGTQFLQQWVSHGFHKKIPLVVIETMAYPDILSDFQHIDMSLYSAMMWNRTDESKPNQSFVKTFEKLTGQPASIYAVLGYEAGLVWRELLPHAMKRDWDTVKSLLRTQAIRGPRGERNFHPQSGVAVPNTQIIKINLTNNRIQQMIIEQGRGLSYDANVFENIHTHSISGWKNPFLCV</sequence>
<comment type="similarity">
    <text evidence="1">Belongs to the leucine-binding protein family.</text>
</comment>
<dbReference type="Proteomes" id="UP000249547">
    <property type="component" value="Unassembled WGS sequence"/>
</dbReference>
<evidence type="ECO:0000313" key="4">
    <source>
        <dbReference type="EMBL" id="RAI97532.1"/>
    </source>
</evidence>
<comment type="caution">
    <text evidence="4">The sequence shown here is derived from an EMBL/GenBank/DDBJ whole genome shotgun (WGS) entry which is preliminary data.</text>
</comment>
<evidence type="ECO:0000313" key="5">
    <source>
        <dbReference type="Proteomes" id="UP000249547"/>
    </source>
</evidence>
<dbReference type="Pfam" id="PF13458">
    <property type="entry name" value="Peripla_BP_6"/>
    <property type="match status" value="1"/>
</dbReference>
<name>A0A327Q2V6_9BACT</name>
<dbReference type="InterPro" id="IPR028081">
    <property type="entry name" value="Leu-bd"/>
</dbReference>
<protein>
    <submittedName>
        <fullName evidence="4">Branched-chain amino acid transport system substrate-binding protein</fullName>
    </submittedName>
</protein>
<accession>A0A327Q2V6</accession>
<organism evidence="4 5">
    <name type="scientific">Chitinophaga skermanii</name>
    <dbReference type="NCBI Taxonomy" id="331697"/>
    <lineage>
        <taxon>Bacteria</taxon>
        <taxon>Pseudomonadati</taxon>
        <taxon>Bacteroidota</taxon>
        <taxon>Chitinophagia</taxon>
        <taxon>Chitinophagales</taxon>
        <taxon>Chitinophagaceae</taxon>
        <taxon>Chitinophaga</taxon>
    </lineage>
</organism>
<dbReference type="PANTHER" id="PTHR30483">
    <property type="entry name" value="LEUCINE-SPECIFIC-BINDING PROTEIN"/>
    <property type="match status" value="1"/>
</dbReference>
<dbReference type="EMBL" id="QLLL01000015">
    <property type="protein sequence ID" value="RAI97532.1"/>
    <property type="molecule type" value="Genomic_DNA"/>
</dbReference>
<evidence type="ECO:0000256" key="2">
    <source>
        <dbReference type="ARBA" id="ARBA00022729"/>
    </source>
</evidence>
<dbReference type="PANTHER" id="PTHR30483:SF6">
    <property type="entry name" value="PERIPLASMIC BINDING PROTEIN OF ABC TRANSPORTER FOR NATURAL AMINO ACIDS"/>
    <property type="match status" value="1"/>
</dbReference>
<keyword evidence="5" id="KW-1185">Reference proteome</keyword>
<dbReference type="SUPFAM" id="SSF53822">
    <property type="entry name" value="Periplasmic binding protein-like I"/>
    <property type="match status" value="1"/>
</dbReference>
<reference evidence="4 5" key="1">
    <citation type="submission" date="2018-06" db="EMBL/GenBank/DDBJ databases">
        <title>Genomic Encyclopedia of Archaeal and Bacterial Type Strains, Phase II (KMG-II): from individual species to whole genera.</title>
        <authorList>
            <person name="Goeker M."/>
        </authorList>
    </citation>
    <scope>NUCLEOTIDE SEQUENCE [LARGE SCALE GENOMIC DNA]</scope>
    <source>
        <strain evidence="4 5">DSM 23857</strain>
    </source>
</reference>
<feature type="domain" description="Leucine-binding protein" evidence="3">
    <location>
        <begin position="7"/>
        <end position="350"/>
    </location>
</feature>
<keyword evidence="2" id="KW-0732">Signal</keyword>
<evidence type="ECO:0000259" key="3">
    <source>
        <dbReference type="Pfam" id="PF13458"/>
    </source>
</evidence>
<dbReference type="AlphaFoldDB" id="A0A327Q2V6"/>
<evidence type="ECO:0000256" key="1">
    <source>
        <dbReference type="ARBA" id="ARBA00010062"/>
    </source>
</evidence>
<gene>
    <name evidence="4" type="ORF">LX64_05036</name>
</gene>
<proteinExistence type="inferred from homology"/>
<dbReference type="InterPro" id="IPR028082">
    <property type="entry name" value="Peripla_BP_I"/>
</dbReference>